<evidence type="ECO:0000313" key="2">
    <source>
        <dbReference type="Proteomes" id="UP000653076"/>
    </source>
</evidence>
<keyword evidence="2" id="KW-1185">Reference proteome</keyword>
<dbReference type="RefSeq" id="WP_204036273.1">
    <property type="nucleotide sequence ID" value="NZ_BOPC01000054.1"/>
</dbReference>
<organism evidence="1 2">
    <name type="scientific">Micromonospora qiuiae</name>
    <dbReference type="NCBI Taxonomy" id="502268"/>
    <lineage>
        <taxon>Bacteria</taxon>
        <taxon>Bacillati</taxon>
        <taxon>Actinomycetota</taxon>
        <taxon>Actinomycetes</taxon>
        <taxon>Micromonosporales</taxon>
        <taxon>Micromonosporaceae</taxon>
        <taxon>Micromonospora</taxon>
    </lineage>
</organism>
<reference evidence="1 2" key="1">
    <citation type="submission" date="2021-01" db="EMBL/GenBank/DDBJ databases">
        <title>Whole genome shotgun sequence of Verrucosispora qiuiae NBRC 106684.</title>
        <authorList>
            <person name="Komaki H."/>
            <person name="Tamura T."/>
        </authorList>
    </citation>
    <scope>NUCLEOTIDE SEQUENCE [LARGE SCALE GENOMIC DNA]</scope>
    <source>
        <strain evidence="1 2">NBRC 106684</strain>
    </source>
</reference>
<evidence type="ECO:0008006" key="3">
    <source>
        <dbReference type="Google" id="ProtNLM"/>
    </source>
</evidence>
<dbReference type="Gene3D" id="3.30.980.10">
    <property type="entry name" value="Threonyl-trna Synthetase, Chain A, domain 2"/>
    <property type="match status" value="1"/>
</dbReference>
<proteinExistence type="predicted"/>
<name>A0ABQ4JH06_9ACTN</name>
<sequence length="294" mass="31430">MVDTRITFPQGAVHGTATVRAIVPLPDHRWGVICDRTPFHPVDHTWPDHPADLGVLTVGGVPVPVVDCVIGAVAHDAGSLLLGDDIPVRRGAEDWDWHVVHVVTGDLDGVSPGDPAELAVDEERRRGLSAGHTACELVTLAINEAFADSWRKTVPADVRGRPNFDGAALTVSRIHPYGSRDDYRLGKSLRKKGFVTDDLAARLPEVTERINNLMTSWAEADLPVWVDAPAEELSARRTWNCALPDGTVTVPCGGTHVTSTGQLGAVTVTLDLDAEGTALTMNTTLTAADRTATL</sequence>
<dbReference type="SUPFAM" id="SSF55186">
    <property type="entry name" value="ThrRS/AlaRS common domain"/>
    <property type="match status" value="1"/>
</dbReference>
<protein>
    <recommendedName>
        <fullName evidence="3">Metal-dependent hydrolase</fullName>
    </recommendedName>
</protein>
<gene>
    <name evidence="1" type="ORF">Vqi01_39290</name>
</gene>
<dbReference type="EMBL" id="BOPC01000054">
    <property type="protein sequence ID" value="GIJ28767.1"/>
    <property type="molecule type" value="Genomic_DNA"/>
</dbReference>
<accession>A0ABQ4JH06</accession>
<dbReference type="Proteomes" id="UP000653076">
    <property type="component" value="Unassembled WGS sequence"/>
</dbReference>
<evidence type="ECO:0000313" key="1">
    <source>
        <dbReference type="EMBL" id="GIJ28767.1"/>
    </source>
</evidence>
<dbReference type="InterPro" id="IPR018163">
    <property type="entry name" value="Thr/Ala-tRNA-synth_IIc_edit"/>
</dbReference>
<comment type="caution">
    <text evidence="1">The sequence shown here is derived from an EMBL/GenBank/DDBJ whole genome shotgun (WGS) entry which is preliminary data.</text>
</comment>